<sequence>LVTRGKDGMSLFHPPQEPVHIPAQAREVFDVTGAGDTVAAMLSMALVAGLSLVDAARLANAAAGVVVGKMGTAVVSPTELQTALQHDALDSTRKILPPDLLAMELWQRQQRGETIVFTNGCFDLLHVGHIQYLQQARTLGDCLVLGLNDDASVRLLKGPQRPVLPQHERARILAALGCVDYVTIFSEATPHALITQLRPDVLVKGGDYTPETVVGRDVVEAYGGRVCIMPYIAGNSTTEIIGSIVQRYSA</sequence>
<dbReference type="EC" id="2.7.7.70" evidence="1"/>
<comment type="caution">
    <text evidence="11">The sequence shown here is derived from an EMBL/GenBank/DDBJ whole genome shotgun (WGS) entry which is preliminary data.</text>
</comment>
<dbReference type="GO" id="GO:0016773">
    <property type="term" value="F:phosphotransferase activity, alcohol group as acceptor"/>
    <property type="evidence" value="ECO:0007669"/>
    <property type="project" value="InterPro"/>
</dbReference>
<feature type="domain" description="Cytidyltransferase-like" evidence="10">
    <location>
        <begin position="117"/>
        <end position="225"/>
    </location>
</feature>
<evidence type="ECO:0000256" key="3">
    <source>
        <dbReference type="ARBA" id="ARBA00022695"/>
    </source>
</evidence>
<proteinExistence type="predicted"/>
<evidence type="ECO:0000256" key="6">
    <source>
        <dbReference type="ARBA" id="ARBA00023268"/>
    </source>
</evidence>
<comment type="catalytic activity">
    <reaction evidence="8">
        <text>D-glycero-beta-D-manno-heptose 1-phosphate + ATP + H(+) = ADP-D-glycero-beta-D-manno-heptose + diphosphate</text>
        <dbReference type="Rhea" id="RHEA:27465"/>
        <dbReference type="ChEBI" id="CHEBI:15378"/>
        <dbReference type="ChEBI" id="CHEBI:30616"/>
        <dbReference type="ChEBI" id="CHEBI:33019"/>
        <dbReference type="ChEBI" id="CHEBI:59967"/>
        <dbReference type="ChEBI" id="CHEBI:61593"/>
        <dbReference type="EC" id="2.7.7.70"/>
    </reaction>
</comment>
<dbReference type="SUPFAM" id="SSF52374">
    <property type="entry name" value="Nucleotidylyl transferase"/>
    <property type="match status" value="1"/>
</dbReference>
<dbReference type="Pfam" id="PF00294">
    <property type="entry name" value="PfkB"/>
    <property type="match status" value="1"/>
</dbReference>
<evidence type="ECO:0000256" key="4">
    <source>
        <dbReference type="ARBA" id="ARBA00022741"/>
    </source>
</evidence>
<evidence type="ECO:0000259" key="9">
    <source>
        <dbReference type="Pfam" id="PF00294"/>
    </source>
</evidence>
<dbReference type="InterPro" id="IPR011611">
    <property type="entry name" value="PfkB_dom"/>
</dbReference>
<dbReference type="InterPro" id="IPR014729">
    <property type="entry name" value="Rossmann-like_a/b/a_fold"/>
</dbReference>
<keyword evidence="2" id="KW-0808">Transferase</keyword>
<evidence type="ECO:0000313" key="12">
    <source>
        <dbReference type="Proteomes" id="UP000712673"/>
    </source>
</evidence>
<dbReference type="InterPro" id="IPR011914">
    <property type="entry name" value="RfaE_dom_II"/>
</dbReference>
<dbReference type="NCBIfam" id="TIGR00125">
    <property type="entry name" value="cyt_tran_rel"/>
    <property type="match status" value="1"/>
</dbReference>
<keyword evidence="3 11" id="KW-0548">Nucleotidyltransferase</keyword>
<dbReference type="PANTHER" id="PTHR43793">
    <property type="entry name" value="FAD SYNTHASE"/>
    <property type="match status" value="1"/>
</dbReference>
<keyword evidence="6" id="KW-0511">Multifunctional enzyme</keyword>
<keyword evidence="7" id="KW-0119">Carbohydrate metabolism</keyword>
<evidence type="ECO:0000256" key="1">
    <source>
        <dbReference type="ARBA" id="ARBA00012519"/>
    </source>
</evidence>
<dbReference type="AlphaFoldDB" id="A0A937W7B0"/>
<reference evidence="11" key="1">
    <citation type="submission" date="2019-03" db="EMBL/GenBank/DDBJ databases">
        <title>Lake Tanganyika Metagenome-Assembled Genomes (MAGs).</title>
        <authorList>
            <person name="Tran P."/>
        </authorList>
    </citation>
    <scope>NUCLEOTIDE SEQUENCE</scope>
    <source>
        <strain evidence="11">K_DeepCast_65m_m2_066</strain>
    </source>
</reference>
<keyword evidence="5" id="KW-0067">ATP-binding</keyword>
<name>A0A937W7B0_UNCTE</name>
<dbReference type="Proteomes" id="UP000712673">
    <property type="component" value="Unassembled WGS sequence"/>
</dbReference>
<evidence type="ECO:0000256" key="8">
    <source>
        <dbReference type="ARBA" id="ARBA00047428"/>
    </source>
</evidence>
<dbReference type="InterPro" id="IPR004821">
    <property type="entry name" value="Cyt_trans-like"/>
</dbReference>
<organism evidence="11 12">
    <name type="scientific">Tectimicrobiota bacterium</name>
    <dbReference type="NCBI Taxonomy" id="2528274"/>
    <lineage>
        <taxon>Bacteria</taxon>
        <taxon>Pseudomonadati</taxon>
        <taxon>Nitrospinota/Tectimicrobiota group</taxon>
        <taxon>Candidatus Tectimicrobiota</taxon>
    </lineage>
</organism>
<evidence type="ECO:0000256" key="5">
    <source>
        <dbReference type="ARBA" id="ARBA00022840"/>
    </source>
</evidence>
<evidence type="ECO:0000313" key="11">
    <source>
        <dbReference type="EMBL" id="MBM3226525.1"/>
    </source>
</evidence>
<feature type="domain" description="Carbohydrate kinase PfkB" evidence="9">
    <location>
        <begin position="1"/>
        <end position="78"/>
    </location>
</feature>
<dbReference type="Gene3D" id="3.40.50.620">
    <property type="entry name" value="HUPs"/>
    <property type="match status" value="1"/>
</dbReference>
<dbReference type="InterPro" id="IPR050385">
    <property type="entry name" value="Archaeal_FAD_synthase"/>
</dbReference>
<gene>
    <name evidence="11" type="primary">rfaE2</name>
    <name evidence="11" type="ORF">FJZ47_22400</name>
</gene>
<dbReference type="Gene3D" id="3.40.1190.20">
    <property type="match status" value="1"/>
</dbReference>
<evidence type="ECO:0000256" key="2">
    <source>
        <dbReference type="ARBA" id="ARBA00022679"/>
    </source>
</evidence>
<dbReference type="Pfam" id="PF01467">
    <property type="entry name" value="CTP_transf_like"/>
    <property type="match status" value="1"/>
</dbReference>
<keyword evidence="4" id="KW-0547">Nucleotide-binding</keyword>
<dbReference type="GO" id="GO:0016779">
    <property type="term" value="F:nucleotidyltransferase activity"/>
    <property type="evidence" value="ECO:0007669"/>
    <property type="project" value="UniProtKB-KW"/>
</dbReference>
<evidence type="ECO:0000256" key="7">
    <source>
        <dbReference type="ARBA" id="ARBA00023277"/>
    </source>
</evidence>
<evidence type="ECO:0000259" key="10">
    <source>
        <dbReference type="Pfam" id="PF01467"/>
    </source>
</evidence>
<dbReference type="NCBIfam" id="TIGR02199">
    <property type="entry name" value="rfaE_dom_II"/>
    <property type="match status" value="1"/>
</dbReference>
<protein>
    <recommendedName>
        <fullName evidence="1">D-glycero-beta-D-manno-heptose 1-phosphate adenylyltransferase</fullName>
        <ecNumber evidence="1">2.7.7.70</ecNumber>
    </recommendedName>
</protein>
<dbReference type="InterPro" id="IPR029056">
    <property type="entry name" value="Ribokinase-like"/>
</dbReference>
<dbReference type="GO" id="GO:0005975">
    <property type="term" value="P:carbohydrate metabolic process"/>
    <property type="evidence" value="ECO:0007669"/>
    <property type="project" value="InterPro"/>
</dbReference>
<feature type="non-terminal residue" evidence="11">
    <location>
        <position position="1"/>
    </location>
</feature>
<dbReference type="SUPFAM" id="SSF53613">
    <property type="entry name" value="Ribokinase-like"/>
    <property type="match status" value="1"/>
</dbReference>
<dbReference type="GO" id="GO:0005524">
    <property type="term" value="F:ATP binding"/>
    <property type="evidence" value="ECO:0007669"/>
    <property type="project" value="UniProtKB-KW"/>
</dbReference>
<accession>A0A937W7B0</accession>
<dbReference type="PANTHER" id="PTHR43793:SF2">
    <property type="entry name" value="BIFUNCTIONAL PROTEIN HLDE"/>
    <property type="match status" value="1"/>
</dbReference>
<dbReference type="EMBL" id="VGLS01000943">
    <property type="protein sequence ID" value="MBM3226525.1"/>
    <property type="molecule type" value="Genomic_DNA"/>
</dbReference>